<dbReference type="GO" id="GO:0015288">
    <property type="term" value="F:porin activity"/>
    <property type="evidence" value="ECO:0007669"/>
    <property type="project" value="UniProtKB-KW"/>
</dbReference>
<protein>
    <submittedName>
        <fullName evidence="13">Porin</fullName>
    </submittedName>
</protein>
<dbReference type="Gene3D" id="2.40.160.10">
    <property type="entry name" value="Porin"/>
    <property type="match status" value="1"/>
</dbReference>
<dbReference type="AlphaFoldDB" id="A0A7X2LTS6"/>
<evidence type="ECO:0000256" key="1">
    <source>
        <dbReference type="ARBA" id="ARBA00004571"/>
    </source>
</evidence>
<dbReference type="GO" id="GO:0006811">
    <property type="term" value="P:monoatomic ion transport"/>
    <property type="evidence" value="ECO:0007669"/>
    <property type="project" value="UniProtKB-KW"/>
</dbReference>
<keyword evidence="10" id="KW-0998">Cell outer membrane</keyword>
<evidence type="ECO:0000256" key="8">
    <source>
        <dbReference type="ARBA" id="ARBA00023114"/>
    </source>
</evidence>
<keyword evidence="6 11" id="KW-0732">Signal</keyword>
<evidence type="ECO:0000256" key="10">
    <source>
        <dbReference type="ARBA" id="ARBA00023237"/>
    </source>
</evidence>
<gene>
    <name evidence="13" type="ORF">GJ700_10525</name>
</gene>
<dbReference type="PRINTS" id="PR00184">
    <property type="entry name" value="NEISSPPORIN"/>
</dbReference>
<feature type="chain" id="PRO_5031482617" evidence="11">
    <location>
        <begin position="21"/>
        <end position="375"/>
    </location>
</feature>
<keyword evidence="8" id="KW-0626">Porin</keyword>
<dbReference type="InterPro" id="IPR033900">
    <property type="entry name" value="Gram_neg_porin_domain"/>
</dbReference>
<comment type="subcellular location">
    <subcellularLocation>
        <location evidence="1">Cell outer membrane</location>
        <topology evidence="1">Multi-pass membrane protein</topology>
    </subcellularLocation>
</comment>
<dbReference type="Proteomes" id="UP000446768">
    <property type="component" value="Unassembled WGS sequence"/>
</dbReference>
<proteinExistence type="predicted"/>
<dbReference type="Pfam" id="PF13609">
    <property type="entry name" value="Porin_4"/>
    <property type="match status" value="1"/>
</dbReference>
<dbReference type="RefSeq" id="WP_154373392.1">
    <property type="nucleotide sequence ID" value="NZ_WKJJ01000005.1"/>
</dbReference>
<comment type="caution">
    <text evidence="13">The sequence shown here is derived from an EMBL/GenBank/DDBJ whole genome shotgun (WGS) entry which is preliminary data.</text>
</comment>
<keyword evidence="7" id="KW-0406">Ion transport</keyword>
<dbReference type="SUPFAM" id="SSF56935">
    <property type="entry name" value="Porins"/>
    <property type="match status" value="1"/>
</dbReference>
<evidence type="ECO:0000256" key="4">
    <source>
        <dbReference type="ARBA" id="ARBA00022452"/>
    </source>
</evidence>
<evidence type="ECO:0000256" key="3">
    <source>
        <dbReference type="ARBA" id="ARBA00022448"/>
    </source>
</evidence>
<accession>A0A7X2LTS6</accession>
<dbReference type="InterPro" id="IPR002299">
    <property type="entry name" value="Porin_Neis"/>
</dbReference>
<keyword evidence="5" id="KW-0812">Transmembrane</keyword>
<feature type="domain" description="Porin" evidence="12">
    <location>
        <begin position="7"/>
        <end position="338"/>
    </location>
</feature>
<dbReference type="PANTHER" id="PTHR34501">
    <property type="entry name" value="PROTEIN YDDL-RELATED"/>
    <property type="match status" value="1"/>
</dbReference>
<reference evidence="13 14" key="1">
    <citation type="submission" date="2019-11" db="EMBL/GenBank/DDBJ databases">
        <title>Novel species isolated from a subtropical stream in China.</title>
        <authorList>
            <person name="Lu H."/>
        </authorList>
    </citation>
    <scope>NUCLEOTIDE SEQUENCE [LARGE SCALE GENOMIC DNA]</scope>
    <source>
        <strain evidence="13 14">FT92W</strain>
    </source>
</reference>
<evidence type="ECO:0000256" key="5">
    <source>
        <dbReference type="ARBA" id="ARBA00022692"/>
    </source>
</evidence>
<dbReference type="EMBL" id="WKJJ01000005">
    <property type="protein sequence ID" value="MRV72149.1"/>
    <property type="molecule type" value="Genomic_DNA"/>
</dbReference>
<evidence type="ECO:0000256" key="2">
    <source>
        <dbReference type="ARBA" id="ARBA00011233"/>
    </source>
</evidence>
<dbReference type="InterPro" id="IPR023614">
    <property type="entry name" value="Porin_dom_sf"/>
</dbReference>
<evidence type="ECO:0000313" key="13">
    <source>
        <dbReference type="EMBL" id="MRV72149.1"/>
    </source>
</evidence>
<keyword evidence="14" id="KW-1185">Reference proteome</keyword>
<evidence type="ECO:0000256" key="9">
    <source>
        <dbReference type="ARBA" id="ARBA00023136"/>
    </source>
</evidence>
<dbReference type="PANTHER" id="PTHR34501:SF9">
    <property type="entry name" value="MAJOR OUTER MEMBRANE PROTEIN P.IA"/>
    <property type="match status" value="1"/>
</dbReference>
<evidence type="ECO:0000256" key="7">
    <source>
        <dbReference type="ARBA" id="ARBA00023065"/>
    </source>
</evidence>
<dbReference type="InterPro" id="IPR050298">
    <property type="entry name" value="Gram-neg_bact_OMP"/>
</dbReference>
<dbReference type="GO" id="GO:0046930">
    <property type="term" value="C:pore complex"/>
    <property type="evidence" value="ECO:0007669"/>
    <property type="project" value="UniProtKB-KW"/>
</dbReference>
<feature type="signal peptide" evidence="11">
    <location>
        <begin position="1"/>
        <end position="20"/>
    </location>
</feature>
<name>A0A7X2LTS6_9BURK</name>
<evidence type="ECO:0000259" key="12">
    <source>
        <dbReference type="Pfam" id="PF13609"/>
    </source>
</evidence>
<keyword evidence="9" id="KW-0472">Membrane</keyword>
<dbReference type="GO" id="GO:0009279">
    <property type="term" value="C:cell outer membrane"/>
    <property type="evidence" value="ECO:0007669"/>
    <property type="project" value="UniProtKB-SubCell"/>
</dbReference>
<evidence type="ECO:0000256" key="11">
    <source>
        <dbReference type="SAM" id="SignalP"/>
    </source>
</evidence>
<evidence type="ECO:0000313" key="14">
    <source>
        <dbReference type="Proteomes" id="UP000446768"/>
    </source>
</evidence>
<dbReference type="CDD" id="cd00342">
    <property type="entry name" value="gram_neg_porins"/>
    <property type="match status" value="1"/>
</dbReference>
<evidence type="ECO:0000256" key="6">
    <source>
        <dbReference type="ARBA" id="ARBA00022729"/>
    </source>
</evidence>
<keyword evidence="3" id="KW-0813">Transport</keyword>
<keyword evidence="4" id="KW-1134">Transmembrane beta strand</keyword>
<organism evidence="13 14">
    <name type="scientific">Pseudoduganella rivuli</name>
    <dbReference type="NCBI Taxonomy" id="2666085"/>
    <lineage>
        <taxon>Bacteria</taxon>
        <taxon>Pseudomonadati</taxon>
        <taxon>Pseudomonadota</taxon>
        <taxon>Betaproteobacteria</taxon>
        <taxon>Burkholderiales</taxon>
        <taxon>Oxalobacteraceae</taxon>
        <taxon>Telluria group</taxon>
        <taxon>Pseudoduganella</taxon>
    </lineage>
</organism>
<sequence length="375" mass="39945">MNKNTTAALLLAGAAWSAQAQNTSSAVLYGTFDEYIGYISSNSGKSITGLNDGAILRSRLGVRGTEELGNGLQIKFTLEQGINADTGSGADTSRLFDRQAWIGLNTPYGEFRAGRQNTQVFYIGGAIDYTERTTFGSMFNTFGVPSRYDNDISYKSPRLYGVQVDLHYALPEKAGQGVGGGVRQLAIDWQQGAWRAGYAGVIASPDPATVKVNRKIEYHNLYANYRYGPGTIYVAAGRSNNSTASAAGRNAGSILSNVGATGNGFVGTDANANRFYNLWEVSADYRVSQQFRVGAMVGGVHDTSGGQAGARSANIGGYYDLSKRTLLYGFATVLKNDTNAGFRFSSSAAPSANLAGADIDGRRLKGLQLGILHKF</sequence>
<comment type="subunit">
    <text evidence="2">Homotrimer.</text>
</comment>